<dbReference type="PROSITE" id="PS50931">
    <property type="entry name" value="HTH_LYSR"/>
    <property type="match status" value="1"/>
</dbReference>
<sequence>MGSPLDWDKLRVFHAAAEAKSFTHGGDKLGLSQSAVSRQVSALEHELKVPLFHRHARGLLLTEQGELLFRTTQELFAKLESTKLLLTDSRERPHGELRVTTSVGLGGGWLAPLLGEFLDLYPEICVTLLLSDDELDLAMREADVGIRLRQPTQSELIQRKLFPVHYHVYASPDYITRFGRPRDVSDLDSHRIVGFAGLVPSFLQPLNWLAMAGREDREPRQPNVSVNNMLGLKRAVEGGVGIGVLPQYLIETDSNLVRLLSQSETPTLEAYLAYPEELRNVRRIQVFRDFLLGKVQSWT</sequence>
<accession>A0A6S6QV42</accession>
<keyword evidence="4" id="KW-0804">Transcription</keyword>
<feature type="domain" description="HTH lysR-type" evidence="5">
    <location>
        <begin position="5"/>
        <end position="62"/>
    </location>
</feature>
<evidence type="ECO:0000313" key="6">
    <source>
        <dbReference type="EMBL" id="BCJ91445.1"/>
    </source>
</evidence>
<dbReference type="RefSeq" id="WP_225873892.1">
    <property type="nucleotide sequence ID" value="NZ_AP023361.1"/>
</dbReference>
<dbReference type="Proteomes" id="UP000515317">
    <property type="component" value="Chromosome"/>
</dbReference>
<dbReference type="Pfam" id="PF00126">
    <property type="entry name" value="HTH_1"/>
    <property type="match status" value="1"/>
</dbReference>
<organism evidence="6 7">
    <name type="scientific">Terrihabitans soli</name>
    <dbReference type="NCBI Taxonomy" id="708113"/>
    <lineage>
        <taxon>Bacteria</taxon>
        <taxon>Pseudomonadati</taxon>
        <taxon>Pseudomonadota</taxon>
        <taxon>Alphaproteobacteria</taxon>
        <taxon>Hyphomicrobiales</taxon>
        <taxon>Terrihabitans</taxon>
    </lineage>
</organism>
<dbReference type="GO" id="GO:0043565">
    <property type="term" value="F:sequence-specific DNA binding"/>
    <property type="evidence" value="ECO:0007669"/>
    <property type="project" value="TreeGrafter"/>
</dbReference>
<evidence type="ECO:0000259" key="5">
    <source>
        <dbReference type="PROSITE" id="PS50931"/>
    </source>
</evidence>
<dbReference type="CDD" id="cd08422">
    <property type="entry name" value="PBP2_CrgA_like"/>
    <property type="match status" value="1"/>
</dbReference>
<dbReference type="GO" id="GO:0006351">
    <property type="term" value="P:DNA-templated transcription"/>
    <property type="evidence" value="ECO:0007669"/>
    <property type="project" value="TreeGrafter"/>
</dbReference>
<reference evidence="6 7" key="1">
    <citation type="submission" date="2020-08" db="EMBL/GenBank/DDBJ databases">
        <title>Genome sequence of Rhizobiales bacterium strain IZ6.</title>
        <authorList>
            <person name="Nakai R."/>
            <person name="Naganuma T."/>
        </authorList>
    </citation>
    <scope>NUCLEOTIDE SEQUENCE [LARGE SCALE GENOMIC DNA]</scope>
    <source>
        <strain evidence="6 7">IZ6</strain>
    </source>
</reference>
<comment type="similarity">
    <text evidence="1">Belongs to the LysR transcriptional regulatory family.</text>
</comment>
<evidence type="ECO:0000256" key="4">
    <source>
        <dbReference type="ARBA" id="ARBA00023163"/>
    </source>
</evidence>
<keyword evidence="2" id="KW-0805">Transcription regulation</keyword>
<dbReference type="AlphaFoldDB" id="A0A6S6QV42"/>
<dbReference type="InterPro" id="IPR058163">
    <property type="entry name" value="LysR-type_TF_proteobact-type"/>
</dbReference>
<keyword evidence="3" id="KW-0238">DNA-binding</keyword>
<name>A0A6S6QV42_9HYPH</name>
<dbReference type="InterPro" id="IPR005119">
    <property type="entry name" value="LysR_subst-bd"/>
</dbReference>
<dbReference type="GO" id="GO:0003700">
    <property type="term" value="F:DNA-binding transcription factor activity"/>
    <property type="evidence" value="ECO:0007669"/>
    <property type="project" value="InterPro"/>
</dbReference>
<dbReference type="SUPFAM" id="SSF53850">
    <property type="entry name" value="Periplasmic binding protein-like II"/>
    <property type="match status" value="1"/>
</dbReference>
<dbReference type="PANTHER" id="PTHR30537:SF20">
    <property type="entry name" value="TRANSCRIPTIONAL REGULATORY PROTEIN"/>
    <property type="match status" value="1"/>
</dbReference>
<dbReference type="Gene3D" id="1.10.10.10">
    <property type="entry name" value="Winged helix-like DNA-binding domain superfamily/Winged helix DNA-binding domain"/>
    <property type="match status" value="1"/>
</dbReference>
<dbReference type="Pfam" id="PF03466">
    <property type="entry name" value="LysR_substrate"/>
    <property type="match status" value="1"/>
</dbReference>
<dbReference type="InterPro" id="IPR000847">
    <property type="entry name" value="LysR_HTH_N"/>
</dbReference>
<dbReference type="Gene3D" id="3.40.190.290">
    <property type="match status" value="1"/>
</dbReference>
<dbReference type="InterPro" id="IPR036390">
    <property type="entry name" value="WH_DNA-bd_sf"/>
</dbReference>
<protein>
    <submittedName>
        <fullName evidence="6">Transcriptional regulator</fullName>
    </submittedName>
</protein>
<dbReference type="FunFam" id="1.10.10.10:FF:000001">
    <property type="entry name" value="LysR family transcriptional regulator"/>
    <property type="match status" value="1"/>
</dbReference>
<dbReference type="EMBL" id="AP023361">
    <property type="protein sequence ID" value="BCJ91445.1"/>
    <property type="molecule type" value="Genomic_DNA"/>
</dbReference>
<dbReference type="InterPro" id="IPR036388">
    <property type="entry name" value="WH-like_DNA-bd_sf"/>
</dbReference>
<dbReference type="KEGG" id="tso:IZ6_21800"/>
<gene>
    <name evidence="6" type="ORF">IZ6_21800</name>
</gene>
<evidence type="ECO:0000256" key="2">
    <source>
        <dbReference type="ARBA" id="ARBA00023015"/>
    </source>
</evidence>
<dbReference type="PRINTS" id="PR00039">
    <property type="entry name" value="HTHLYSR"/>
</dbReference>
<evidence type="ECO:0000256" key="1">
    <source>
        <dbReference type="ARBA" id="ARBA00009437"/>
    </source>
</evidence>
<dbReference type="PANTHER" id="PTHR30537">
    <property type="entry name" value="HTH-TYPE TRANSCRIPTIONAL REGULATOR"/>
    <property type="match status" value="1"/>
</dbReference>
<proteinExistence type="inferred from homology"/>
<keyword evidence="7" id="KW-1185">Reference proteome</keyword>
<dbReference type="SUPFAM" id="SSF46785">
    <property type="entry name" value="Winged helix' DNA-binding domain"/>
    <property type="match status" value="1"/>
</dbReference>
<evidence type="ECO:0000256" key="3">
    <source>
        <dbReference type="ARBA" id="ARBA00023125"/>
    </source>
</evidence>
<evidence type="ECO:0000313" key="7">
    <source>
        <dbReference type="Proteomes" id="UP000515317"/>
    </source>
</evidence>